<sequence length="912" mass="104020">MLCDRFNLLELVDLALRVPEVGAVNFNILHTVLTNLIIELQLDHLRPLCFIQDEVAAHAAITKGKLEDPVIKRRKSLKPTGDVKDIKVMLQPSDLKKVGMEEMLAPLVEDITMRVIEEKKSMEEKDNELPTSHDNESKDPDPKPEAKELEEEPGSKPEEEDPDSKPKQTDLTISLPDLTKDKSLTEVTDKEKAAEVRAVAAEILEKTSDAPAAAKELLEGPTEEEAGKVATQALRALTNEDIFQADPAKVVQEMWRSININRRMDGAEEALRMYSDIVDAIIERLGYVERIISENQSKFDELESYFERIQKLESRCEFLHTEIKEANEFTRNEIERLEEVIEGLTKELELSQEALKELGASYQSLSERVAYKEDLEELKNTINEDMNDRVKKLKRRIRELQDATVRKEDFAELVQRVDTLETDKVSREELGRLLEPGFIDNFLQEQQNLRTELDDLKLTVASVDENLNSLITRIEEEILKDIHQTFEEIRATIAEMKEKLDTLDADDINDTFARLEEQAEMIIKELEEIRAAQEKFEKEAKANFKKISDVSTLLNRLEATKADKSKMYELLELKADLEMVMGKLDRSEFVSVMQDMEEKIERLTITVKINEEEMIETFGTLKKELSFKMYTEDFIIGTEPIRNRIKAMIYEQKKIKDIALQNFFPDAPGVVKCFSCKRAANLISAKYPGPTDSPKAVEVKKESKDEKESTKSAKDPKEVKFPPIDVDEVPIPPPDKPRIQDIHQLPVLFANVRPQVGLAHEKRKRDIDKEIAEYFSTGRLYAVGGEHTKTFPQQRGLTYTTMKIPQEKRTEVLLKGLDRRYYKGAVSETPSEQLDHQQQSVKKVDSKKKVIPSAVVLQNAPTRSKQDATLSVPKTKSKQILNQSKNSGSAPNETIEVFSEQGAKASHDDTGK</sequence>
<feature type="compositionally biased region" description="Basic and acidic residues" evidence="2">
    <location>
        <begin position="178"/>
        <end position="192"/>
    </location>
</feature>
<feature type="coiled-coil region" evidence="1">
    <location>
        <begin position="295"/>
        <end position="403"/>
    </location>
</feature>
<evidence type="ECO:0000313" key="4">
    <source>
        <dbReference type="EMBL" id="GBL85437.1"/>
    </source>
</evidence>
<dbReference type="OrthoDB" id="6437345at2759"/>
<feature type="compositionally biased region" description="Basic and acidic residues" evidence="2">
    <location>
        <begin position="121"/>
        <end position="168"/>
    </location>
</feature>
<comment type="caution">
    <text evidence="4">The sequence shown here is derived from an EMBL/GenBank/DDBJ whole genome shotgun (WGS) entry which is preliminary data.</text>
</comment>
<keyword evidence="1" id="KW-0175">Coiled coil</keyword>
<feature type="domain" description="DUF4795" evidence="3">
    <location>
        <begin position="514"/>
        <end position="683"/>
    </location>
</feature>
<keyword evidence="5" id="KW-1185">Reference proteome</keyword>
<protein>
    <recommendedName>
        <fullName evidence="3">DUF4795 domain-containing protein</fullName>
    </recommendedName>
</protein>
<name>A0A4Y2B0S3_ARAVE</name>
<feature type="region of interest" description="Disordered" evidence="2">
    <location>
        <begin position="826"/>
        <end position="912"/>
    </location>
</feature>
<evidence type="ECO:0000256" key="2">
    <source>
        <dbReference type="SAM" id="MobiDB-lite"/>
    </source>
</evidence>
<evidence type="ECO:0000259" key="3">
    <source>
        <dbReference type="Pfam" id="PF16043"/>
    </source>
</evidence>
<feature type="coiled-coil region" evidence="1">
    <location>
        <begin position="439"/>
        <end position="613"/>
    </location>
</feature>
<feature type="region of interest" description="Disordered" evidence="2">
    <location>
        <begin position="121"/>
        <end position="192"/>
    </location>
</feature>
<dbReference type="Proteomes" id="UP000499080">
    <property type="component" value="Unassembled WGS sequence"/>
</dbReference>
<reference evidence="4 5" key="1">
    <citation type="journal article" date="2019" name="Sci. Rep.">
        <title>Orb-weaving spider Araneus ventricosus genome elucidates the spidroin gene catalogue.</title>
        <authorList>
            <person name="Kono N."/>
            <person name="Nakamura H."/>
            <person name="Ohtoshi R."/>
            <person name="Moran D.A.P."/>
            <person name="Shinohara A."/>
            <person name="Yoshida Y."/>
            <person name="Fujiwara M."/>
            <person name="Mori M."/>
            <person name="Tomita M."/>
            <person name="Arakawa K."/>
        </authorList>
    </citation>
    <scope>NUCLEOTIDE SEQUENCE [LARGE SCALE GENOMIC DNA]</scope>
</reference>
<dbReference type="Pfam" id="PF16043">
    <property type="entry name" value="DUF4795"/>
    <property type="match status" value="1"/>
</dbReference>
<dbReference type="AlphaFoldDB" id="A0A4Y2B0S3"/>
<feature type="region of interest" description="Disordered" evidence="2">
    <location>
        <begin position="690"/>
        <end position="733"/>
    </location>
</feature>
<dbReference type="InterPro" id="IPR032013">
    <property type="entry name" value="DUF4795"/>
</dbReference>
<proteinExistence type="predicted"/>
<dbReference type="EMBL" id="BGPR01000043">
    <property type="protein sequence ID" value="GBL85437.1"/>
    <property type="molecule type" value="Genomic_DNA"/>
</dbReference>
<organism evidence="4 5">
    <name type="scientific">Araneus ventricosus</name>
    <name type="common">Orbweaver spider</name>
    <name type="synonym">Epeira ventricosa</name>
    <dbReference type="NCBI Taxonomy" id="182803"/>
    <lineage>
        <taxon>Eukaryota</taxon>
        <taxon>Metazoa</taxon>
        <taxon>Ecdysozoa</taxon>
        <taxon>Arthropoda</taxon>
        <taxon>Chelicerata</taxon>
        <taxon>Arachnida</taxon>
        <taxon>Araneae</taxon>
        <taxon>Araneomorphae</taxon>
        <taxon>Entelegynae</taxon>
        <taxon>Araneoidea</taxon>
        <taxon>Araneidae</taxon>
        <taxon>Araneus</taxon>
    </lineage>
</organism>
<gene>
    <name evidence="4" type="ORF">AVEN_34620_1</name>
</gene>
<feature type="compositionally biased region" description="Basic and acidic residues" evidence="2">
    <location>
        <begin position="695"/>
        <end position="720"/>
    </location>
</feature>
<evidence type="ECO:0000313" key="5">
    <source>
        <dbReference type="Proteomes" id="UP000499080"/>
    </source>
</evidence>
<feature type="compositionally biased region" description="Polar residues" evidence="2">
    <location>
        <begin position="859"/>
        <end position="892"/>
    </location>
</feature>
<accession>A0A4Y2B0S3</accession>
<evidence type="ECO:0000256" key="1">
    <source>
        <dbReference type="SAM" id="Coils"/>
    </source>
</evidence>